<dbReference type="InterPro" id="IPR039874">
    <property type="entry name" value="WAPL"/>
</dbReference>
<dbReference type="PANTHER" id="PTHR22100:SF13">
    <property type="entry name" value="WINGS APART-LIKE PROTEIN HOMOLOG"/>
    <property type="match status" value="1"/>
</dbReference>
<evidence type="ECO:0000256" key="2">
    <source>
        <dbReference type="SAM" id="MobiDB-lite"/>
    </source>
</evidence>
<dbReference type="PANTHER" id="PTHR22100">
    <property type="entry name" value="WINGS APART-LIKE PROTEIN HOMOLOG"/>
    <property type="match status" value="1"/>
</dbReference>
<dbReference type="WBParaSite" id="MhA1_Contig1624.frz3.gene9">
    <property type="protein sequence ID" value="MhA1_Contig1624.frz3.gene9"/>
    <property type="gene ID" value="MhA1_Contig1624.frz3.gene9"/>
</dbReference>
<evidence type="ECO:0000313" key="5">
    <source>
        <dbReference type="WBParaSite" id="MhA1_Contig1624.frz3.gene9"/>
    </source>
</evidence>
<dbReference type="AlphaFoldDB" id="A0A1I8B9M2"/>
<dbReference type="Gene3D" id="1.25.10.10">
    <property type="entry name" value="Leucine-rich Repeat Variant"/>
    <property type="match status" value="1"/>
</dbReference>
<evidence type="ECO:0000259" key="3">
    <source>
        <dbReference type="PROSITE" id="PS51271"/>
    </source>
</evidence>
<reference evidence="5" key="1">
    <citation type="submission" date="2016-11" db="UniProtKB">
        <authorList>
            <consortium name="WormBaseParasite"/>
        </authorList>
    </citation>
    <scope>IDENTIFICATION</scope>
</reference>
<feature type="region of interest" description="Disordered" evidence="2">
    <location>
        <begin position="372"/>
        <end position="398"/>
    </location>
</feature>
<sequence>MVQLVRKSVSVEFRDFLRIQSTHMNRLFTSLTDLVVSSPQCVRLIAQLLKQDNQRVKADEDYKKHLVLIWSIMQDWLRFWLNKSSKSVKFDVTEDNLSVPFLTLEALAYIALKEQSKMFKSEMYNSGCLTTIVAKLDKAVLELVHSNNGVLTTSGDSTMTTSTKLKVVERCYRILENAAAFDAKNQVYLVQHRNNLLIFSCAKFLNYSLTFIENVHQTSTAEKHEEKNLSLEAQCTTRQNDCNKIFDCICLLCRVLMNVSHESENGALKIGQAAGFLQNCLNVLAKHSNYAPKEKFFDLAVMMYGLLVNLLEKCPANRRKFITLKSEFIDKSSILEQQPGIEFSSLDILTKLFIHHDSAAKIIDEEFDNELLTEEPPDDDGNNENGHQEKAANMSQDEVLTAIQTLMNKASTHMEDSK</sequence>
<dbReference type="InterPro" id="IPR012502">
    <property type="entry name" value="WAPL_dom"/>
</dbReference>
<dbReference type="InterPro" id="IPR022771">
    <property type="entry name" value="WAPL_C"/>
</dbReference>
<comment type="similarity">
    <text evidence="1">Belongs to the WAPL family.</text>
</comment>
<feature type="compositionally biased region" description="Acidic residues" evidence="2">
    <location>
        <begin position="372"/>
        <end position="382"/>
    </location>
</feature>
<proteinExistence type="inferred from homology"/>
<evidence type="ECO:0000256" key="1">
    <source>
        <dbReference type="ARBA" id="ARBA00006854"/>
    </source>
</evidence>
<protein>
    <submittedName>
        <fullName evidence="5">WAPL domain-containing protein</fullName>
    </submittedName>
</protein>
<evidence type="ECO:0000313" key="4">
    <source>
        <dbReference type="Proteomes" id="UP000095281"/>
    </source>
</evidence>
<dbReference type="Proteomes" id="UP000095281">
    <property type="component" value="Unplaced"/>
</dbReference>
<dbReference type="Pfam" id="PF07814">
    <property type="entry name" value="WAPL"/>
    <property type="match status" value="1"/>
</dbReference>
<feature type="domain" description="WAPL" evidence="3">
    <location>
        <begin position="95"/>
        <end position="418"/>
    </location>
</feature>
<dbReference type="InterPro" id="IPR011989">
    <property type="entry name" value="ARM-like"/>
</dbReference>
<keyword evidence="4" id="KW-1185">Reference proteome</keyword>
<organism evidence="4 5">
    <name type="scientific">Meloidogyne hapla</name>
    <name type="common">Root-knot nematode worm</name>
    <dbReference type="NCBI Taxonomy" id="6305"/>
    <lineage>
        <taxon>Eukaryota</taxon>
        <taxon>Metazoa</taxon>
        <taxon>Ecdysozoa</taxon>
        <taxon>Nematoda</taxon>
        <taxon>Chromadorea</taxon>
        <taxon>Rhabditida</taxon>
        <taxon>Tylenchina</taxon>
        <taxon>Tylenchomorpha</taxon>
        <taxon>Tylenchoidea</taxon>
        <taxon>Meloidogynidae</taxon>
        <taxon>Meloidogyninae</taxon>
        <taxon>Meloidogyne</taxon>
    </lineage>
</organism>
<accession>A0A1I8B9M2</accession>
<name>A0A1I8B9M2_MELHA</name>
<dbReference type="PROSITE" id="PS51271">
    <property type="entry name" value="WAPL"/>
    <property type="match status" value="1"/>
</dbReference>